<dbReference type="Ensembl" id="ENSGGOT00000059497.1">
    <property type="protein sequence ID" value="ENSGGOP00000035345.1"/>
    <property type="gene ID" value="ENSGGOG00000014557.3"/>
</dbReference>
<reference evidence="3" key="1">
    <citation type="submission" date="2011-05" db="EMBL/GenBank/DDBJ databases">
        <title>Insights into the evolution of the great apes provided by the gorilla genome.</title>
        <authorList>
            <person name="Scally A."/>
        </authorList>
    </citation>
    <scope>NUCLEOTIDE SEQUENCE [LARGE SCALE GENOMIC DNA]</scope>
</reference>
<feature type="region of interest" description="Disordered" evidence="1">
    <location>
        <begin position="36"/>
        <end position="56"/>
    </location>
</feature>
<keyword evidence="3" id="KW-1185">Reference proteome</keyword>
<dbReference type="PANTHER" id="PTHR13017:SF0">
    <property type="entry name" value="METHENYLTETRAHYDROFOLATE SYNTHASE DOMAIN-CONTAINING PROTEIN"/>
    <property type="match status" value="1"/>
</dbReference>
<reference evidence="2" key="3">
    <citation type="submission" date="2025-08" db="UniProtKB">
        <authorList>
            <consortium name="Ensembl"/>
        </authorList>
    </citation>
    <scope>IDENTIFICATION</scope>
</reference>
<evidence type="ECO:0000256" key="1">
    <source>
        <dbReference type="SAM" id="MobiDB-lite"/>
    </source>
</evidence>
<reference evidence="2" key="4">
    <citation type="submission" date="2025-09" db="UniProtKB">
        <authorList>
            <consortium name="Ensembl"/>
        </authorList>
    </citation>
    <scope>IDENTIFICATION</scope>
</reference>
<dbReference type="EMBL" id="CABD030102582">
    <property type="status" value="NOT_ANNOTATED_CDS"/>
    <property type="molecule type" value="Genomic_DNA"/>
</dbReference>
<dbReference type="InterPro" id="IPR002698">
    <property type="entry name" value="FTHF_cligase"/>
</dbReference>
<dbReference type="Bgee" id="ENSGGOG00000014557">
    <property type="expression patterns" value="Expressed in heart and 5 other cell types or tissues"/>
</dbReference>
<organism evidence="2 3">
    <name type="scientific">Gorilla gorilla gorilla</name>
    <name type="common">Western lowland gorilla</name>
    <dbReference type="NCBI Taxonomy" id="9595"/>
    <lineage>
        <taxon>Eukaryota</taxon>
        <taxon>Metazoa</taxon>
        <taxon>Chordata</taxon>
        <taxon>Craniata</taxon>
        <taxon>Vertebrata</taxon>
        <taxon>Euteleostomi</taxon>
        <taxon>Mammalia</taxon>
        <taxon>Eutheria</taxon>
        <taxon>Euarchontoglires</taxon>
        <taxon>Primates</taxon>
        <taxon>Haplorrhini</taxon>
        <taxon>Catarrhini</taxon>
        <taxon>Hominidae</taxon>
        <taxon>Gorilla</taxon>
    </lineage>
</organism>
<evidence type="ECO:0000313" key="3">
    <source>
        <dbReference type="Proteomes" id="UP000001519"/>
    </source>
</evidence>
<proteinExistence type="predicted"/>
<dbReference type="Proteomes" id="UP000001519">
    <property type="component" value="Chromosome 16"/>
</dbReference>
<accession>A0A2I2YK88</accession>
<protein>
    <submittedName>
        <fullName evidence="2">Methenyltetrahydrofolate synthetase domain containing</fullName>
    </submittedName>
</protein>
<dbReference type="PANTHER" id="PTHR13017">
    <property type="entry name" value="5-FORMYLTETRAHYDROFOLATE CYCLO-LIGASE-RELATED"/>
    <property type="match status" value="1"/>
</dbReference>
<evidence type="ECO:0000313" key="2">
    <source>
        <dbReference type="Ensembl" id="ENSGGOP00000035345.1"/>
    </source>
</evidence>
<name>A0A2I2YK88_GORGO</name>
<gene>
    <name evidence="2" type="primary">MTHFSD</name>
</gene>
<sequence length="56" mass="6505">MEPRAGVSKQDIREQIWGYMESQNLADFPRPVHHRIPNFKAGESGREKATPIWNMP</sequence>
<reference evidence="2 3" key="2">
    <citation type="journal article" date="2012" name="Nature">
        <title>Insights into hominid evolution from the gorilla genome sequence.</title>
        <authorList>
            <person name="Scally A."/>
            <person name="Dutheil J.Y."/>
            <person name="Hillier L.W."/>
            <person name="Jordan G.E."/>
            <person name="Goodhead I."/>
            <person name="Herrero J."/>
            <person name="Hobolth A."/>
            <person name="Lappalainen T."/>
            <person name="Mailund T."/>
            <person name="Marques-Bonet T."/>
            <person name="McCarthy S."/>
            <person name="Montgomery S.H."/>
            <person name="Schwalie P.C."/>
            <person name="Tang Y.A."/>
            <person name="Ward M.C."/>
            <person name="Xue Y."/>
            <person name="Yngvadottir B."/>
            <person name="Alkan C."/>
            <person name="Andersen L.N."/>
            <person name="Ayub Q."/>
            <person name="Ball E.V."/>
            <person name="Beal K."/>
            <person name="Bradley B.J."/>
            <person name="Chen Y."/>
            <person name="Clee C.M."/>
            <person name="Fitzgerald S."/>
            <person name="Graves T.A."/>
            <person name="Gu Y."/>
            <person name="Heath P."/>
            <person name="Heger A."/>
            <person name="Karakoc E."/>
            <person name="Kolb-Kokocinski A."/>
            <person name="Laird G.K."/>
            <person name="Lunter G."/>
            <person name="Meader S."/>
            <person name="Mort M."/>
            <person name="Mullikin J.C."/>
            <person name="Munch K."/>
            <person name="O'Connor T.D."/>
            <person name="Phillips A.D."/>
            <person name="Prado-Martinez J."/>
            <person name="Rogers A.S."/>
            <person name="Sajjadian S."/>
            <person name="Schmidt D."/>
            <person name="Shaw K."/>
            <person name="Simpson J.T."/>
            <person name="Stenson P.D."/>
            <person name="Turner D.J."/>
            <person name="Vigilant L."/>
            <person name="Vilella A.J."/>
            <person name="Whitener W."/>
            <person name="Zhu B."/>
            <person name="Cooper D.N."/>
            <person name="de Jong P."/>
            <person name="Dermitzakis E.T."/>
            <person name="Eichler E.E."/>
            <person name="Flicek P."/>
            <person name="Goldman N."/>
            <person name="Mundy N.I."/>
            <person name="Ning Z."/>
            <person name="Odom D.T."/>
            <person name="Ponting C.P."/>
            <person name="Quail M.A."/>
            <person name="Ryder O.A."/>
            <person name="Searle S.M."/>
            <person name="Warren W.C."/>
            <person name="Wilson R.K."/>
            <person name="Schierup M.H."/>
            <person name="Rogers J."/>
            <person name="Tyler-Smith C."/>
            <person name="Durbin R."/>
        </authorList>
    </citation>
    <scope>NUCLEOTIDE SEQUENCE [LARGE SCALE GENOMIC DNA]</scope>
</reference>
<dbReference type="AlphaFoldDB" id="A0A2I2YK88"/>
<dbReference type="GeneTree" id="ENSGT00390000011730"/>